<dbReference type="Pfam" id="PF05869">
    <property type="entry name" value="Dam"/>
    <property type="match status" value="1"/>
</dbReference>
<dbReference type="RefSeq" id="WP_108656542.1">
    <property type="nucleotide sequence ID" value="NZ_CP028956.1"/>
</dbReference>
<evidence type="ECO:0000313" key="1">
    <source>
        <dbReference type="EMBL" id="AWC94416.1"/>
    </source>
</evidence>
<dbReference type="NCBIfam" id="TIGR01712">
    <property type="entry name" value="phage_N6A_met"/>
    <property type="match status" value="1"/>
</dbReference>
<dbReference type="AlphaFoldDB" id="A0AAU8ZMH2"/>
<dbReference type="GO" id="GO:0003677">
    <property type="term" value="F:DNA binding"/>
    <property type="evidence" value="ECO:0007669"/>
    <property type="project" value="InterPro"/>
</dbReference>
<accession>A0AAU8ZMH2</accession>
<organism evidence="1 2">
    <name type="scientific">Morganella morganii</name>
    <name type="common">Proteus morganii</name>
    <dbReference type="NCBI Taxonomy" id="582"/>
    <lineage>
        <taxon>Bacteria</taxon>
        <taxon>Pseudomonadati</taxon>
        <taxon>Pseudomonadota</taxon>
        <taxon>Gammaproteobacteria</taxon>
        <taxon>Enterobacterales</taxon>
        <taxon>Morganellaceae</taxon>
        <taxon>Morganella</taxon>
    </lineage>
</organism>
<proteinExistence type="predicted"/>
<dbReference type="GO" id="GO:0009307">
    <property type="term" value="P:DNA restriction-modification system"/>
    <property type="evidence" value="ECO:0007669"/>
    <property type="project" value="InterPro"/>
</dbReference>
<dbReference type="EMBL" id="CP028956">
    <property type="protein sequence ID" value="AWC94416.1"/>
    <property type="molecule type" value="Genomic_DNA"/>
</dbReference>
<sequence length="180" mass="20169">MSKSDYGGSTTPKELRDLWQTPIPLFSALDAEFGFYLDAAADKNNTLCSHYLTENDNALNSDWQSCGSIWCNPPYSDIHPWVSKAAEQCRKQLQPVVMLVPADTSVGWFKSALDTVDEVRFITGGRISFINAGTNKPVNGNNKGSMLLIWRPFTQHRRIITTVNRDDLMDIGSRLLEAQI</sequence>
<gene>
    <name evidence="1" type="ORF">AM380_12545</name>
</gene>
<dbReference type="GO" id="GO:0009007">
    <property type="term" value="F:site-specific DNA-methyltransferase (adenine-specific) activity"/>
    <property type="evidence" value="ECO:0007669"/>
    <property type="project" value="InterPro"/>
</dbReference>
<evidence type="ECO:0000313" key="2">
    <source>
        <dbReference type="Proteomes" id="UP000244682"/>
    </source>
</evidence>
<reference evidence="1 2" key="1">
    <citation type="submission" date="2018-04" db="EMBL/GenBank/DDBJ databases">
        <title>Whole genome sequencing of Morganella morganii AR_0133.</title>
        <authorList>
            <person name="Conlan S."/>
            <person name="Thomas P.J."/>
            <person name="Mullikin J."/>
            <person name="Frank K.M."/>
            <person name="Segre J.A."/>
        </authorList>
    </citation>
    <scope>NUCLEOTIDE SEQUENCE [LARGE SCALE GENOMIC DNA]</scope>
    <source>
        <strain evidence="1 2">AR_0133</strain>
    </source>
</reference>
<name>A0AAU8ZMH2_MORMO</name>
<dbReference type="Proteomes" id="UP000244682">
    <property type="component" value="Chromosome"/>
</dbReference>
<dbReference type="REBASE" id="249158">
    <property type="entry name" value="M.Mmo133ORF12545P"/>
</dbReference>
<protein>
    <submittedName>
        <fullName evidence="1">Phage N-6-adenine-methyltransferase</fullName>
    </submittedName>
</protein>
<dbReference type="InterPro" id="IPR008593">
    <property type="entry name" value="Dam_MeTrfase"/>
</dbReference>